<protein>
    <submittedName>
        <fullName evidence="1">Addiction module antitoxin, RelB/DinJ family</fullName>
    </submittedName>
</protein>
<evidence type="ECO:0000313" key="1">
    <source>
        <dbReference type="EMBL" id="SDY31009.1"/>
    </source>
</evidence>
<organism evidence="1 2">
    <name type="scientific">Lachnobacterium bovis DSM 14045</name>
    <dbReference type="NCBI Taxonomy" id="1122142"/>
    <lineage>
        <taxon>Bacteria</taxon>
        <taxon>Bacillati</taxon>
        <taxon>Bacillota</taxon>
        <taxon>Clostridia</taxon>
        <taxon>Lachnospirales</taxon>
        <taxon>Lachnospiraceae</taxon>
        <taxon>Lachnobacterium</taxon>
    </lineage>
</organism>
<proteinExistence type="predicted"/>
<dbReference type="eggNOG" id="COG3077">
    <property type="taxonomic scope" value="Bacteria"/>
</dbReference>
<dbReference type="InterPro" id="IPR007337">
    <property type="entry name" value="RelB/DinJ"/>
</dbReference>
<dbReference type="NCBIfam" id="TIGR02384">
    <property type="entry name" value="RelB_DinJ"/>
    <property type="match status" value="1"/>
</dbReference>
<gene>
    <name evidence="1" type="ORF">SAMN02910414_01244</name>
</gene>
<dbReference type="RefSeq" id="WP_074717143.1">
    <property type="nucleotide sequence ID" value="NZ_FNPG01000013.1"/>
</dbReference>
<dbReference type="Pfam" id="PF04221">
    <property type="entry name" value="RelB"/>
    <property type="match status" value="1"/>
</dbReference>
<evidence type="ECO:0000313" key="2">
    <source>
        <dbReference type="Proteomes" id="UP000183918"/>
    </source>
</evidence>
<dbReference type="STRING" id="1122142.SAMN02910414_01244"/>
<dbReference type="InterPro" id="IPR013321">
    <property type="entry name" value="Arc_rbn_hlx_hlx"/>
</dbReference>
<name>A0A1H3IUQ0_9FIRM</name>
<reference evidence="1 2" key="1">
    <citation type="submission" date="2016-10" db="EMBL/GenBank/DDBJ databases">
        <authorList>
            <person name="de Groot N.N."/>
        </authorList>
    </citation>
    <scope>NUCLEOTIDE SEQUENCE [LARGE SCALE GENOMIC DNA]</scope>
    <source>
        <strain evidence="1 2">DSM 14045</strain>
    </source>
</reference>
<accession>A0A1H3IUQ0</accession>
<dbReference type="OrthoDB" id="9804867at2"/>
<keyword evidence="2" id="KW-1185">Reference proteome</keyword>
<dbReference type="Gene3D" id="1.10.1220.10">
    <property type="entry name" value="Met repressor-like"/>
    <property type="match status" value="1"/>
</dbReference>
<dbReference type="EMBL" id="FNPG01000013">
    <property type="protein sequence ID" value="SDY31009.1"/>
    <property type="molecule type" value="Genomic_DNA"/>
</dbReference>
<sequence length="117" mass="13023">MEKTATLNLRVNPTTKKSAEDVLSRLGIPMSTAIDMYLRQIILTGGIPFRVTLPQAPDAINADLMTTAEIHTKLQEGFEDIEAGRVQDAKAAFAAFREPQMREYPVKITEKAKESME</sequence>
<dbReference type="AlphaFoldDB" id="A0A1H3IUQ0"/>
<dbReference type="Proteomes" id="UP000183918">
    <property type="component" value="Unassembled WGS sequence"/>
</dbReference>
<dbReference type="GO" id="GO:0006355">
    <property type="term" value="P:regulation of DNA-templated transcription"/>
    <property type="evidence" value="ECO:0007669"/>
    <property type="project" value="InterPro"/>
</dbReference>